<dbReference type="FunFam" id="1.10.238.10:FF:000527">
    <property type="entry name" value="Calmodulin-3"/>
    <property type="match status" value="1"/>
</dbReference>
<dbReference type="Proteomes" id="UP000235220">
    <property type="component" value="Chromosome 14"/>
</dbReference>
<sequence length="204" mass="23284">MACKIPFRKEEKMADQLTDDQVSELREAFSLFDKDGDGCITAKELGNVMRSLGQNPTEPELQEMIDEADTDNDGTINFVEFLELMARGMKDAASEEELREAFRVFDKDQDGLISEAELRNVMTNLGEKLTKEEVDEMIREVDMDGNNHVDYEEFAKVMMAKRDKRMGDQRSPSPSFRRLDQPIKLTSSNVEVSDHKGRCLCCIL</sequence>
<dbReference type="Pfam" id="PF13499">
    <property type="entry name" value="EF-hand_7"/>
    <property type="match status" value="2"/>
</dbReference>
<dbReference type="InterPro" id="IPR018247">
    <property type="entry name" value="EF_Hand_1_Ca_BS"/>
</dbReference>
<dbReference type="PROSITE" id="PS00018">
    <property type="entry name" value="EF_HAND_1"/>
    <property type="match status" value="4"/>
</dbReference>
<dbReference type="GO" id="GO:0030234">
    <property type="term" value="F:enzyme regulator activity"/>
    <property type="evidence" value="ECO:0000318"/>
    <property type="project" value="GO_Central"/>
</dbReference>
<accession>A0A2I4EHW1</accession>
<protein>
    <submittedName>
        <fullName evidence="6">Calmodulin-7-like</fullName>
    </submittedName>
</protein>
<evidence type="ECO:0000256" key="3">
    <source>
        <dbReference type="ARBA" id="ARBA00022737"/>
    </source>
</evidence>
<dbReference type="GeneID" id="108989713"/>
<keyword evidence="3" id="KW-0677">Repeat</keyword>
<dbReference type="RefSeq" id="XP_018818977.1">
    <property type="nucleotide sequence ID" value="XM_018963432.2"/>
</dbReference>
<dbReference type="STRING" id="51240.A0A2I4EHW1"/>
<dbReference type="PANTHER" id="PTHR23048:SF53">
    <property type="entry name" value="CALMODULIN"/>
    <property type="match status" value="1"/>
</dbReference>
<dbReference type="SMART" id="SM00054">
    <property type="entry name" value="EFh"/>
    <property type="match status" value="4"/>
</dbReference>
<evidence type="ECO:0000313" key="5">
    <source>
        <dbReference type="Proteomes" id="UP000235220"/>
    </source>
</evidence>
<organism evidence="5 6">
    <name type="scientific">Juglans regia</name>
    <name type="common">English walnut</name>
    <dbReference type="NCBI Taxonomy" id="51240"/>
    <lineage>
        <taxon>Eukaryota</taxon>
        <taxon>Viridiplantae</taxon>
        <taxon>Streptophyta</taxon>
        <taxon>Embryophyta</taxon>
        <taxon>Tracheophyta</taxon>
        <taxon>Spermatophyta</taxon>
        <taxon>Magnoliopsida</taxon>
        <taxon>eudicotyledons</taxon>
        <taxon>Gunneridae</taxon>
        <taxon>Pentapetalae</taxon>
        <taxon>rosids</taxon>
        <taxon>fabids</taxon>
        <taxon>Fagales</taxon>
        <taxon>Juglandaceae</taxon>
        <taxon>Juglans</taxon>
    </lineage>
</organism>
<evidence type="ECO:0000256" key="2">
    <source>
        <dbReference type="ARBA" id="ARBA00022723"/>
    </source>
</evidence>
<dbReference type="OrthoDB" id="26525at2759"/>
<dbReference type="InterPro" id="IPR002048">
    <property type="entry name" value="EF_hand_dom"/>
</dbReference>
<reference evidence="6" key="1">
    <citation type="submission" date="2025-08" db="UniProtKB">
        <authorList>
            <consortium name="RefSeq"/>
        </authorList>
    </citation>
    <scope>IDENTIFICATION</scope>
    <source>
        <tissue evidence="6">Leaves</tissue>
    </source>
</reference>
<dbReference type="InterPro" id="IPR011992">
    <property type="entry name" value="EF-hand-dom_pair"/>
</dbReference>
<dbReference type="PROSITE" id="PS50222">
    <property type="entry name" value="EF_HAND_2"/>
    <property type="match status" value="4"/>
</dbReference>
<dbReference type="Gene3D" id="1.10.238.10">
    <property type="entry name" value="EF-hand"/>
    <property type="match status" value="3"/>
</dbReference>
<proteinExistence type="inferred from homology"/>
<evidence type="ECO:0000256" key="4">
    <source>
        <dbReference type="ARBA" id="ARBA00022837"/>
    </source>
</evidence>
<dbReference type="CDD" id="cd00051">
    <property type="entry name" value="EFh"/>
    <property type="match status" value="2"/>
</dbReference>
<dbReference type="GO" id="GO:0005509">
    <property type="term" value="F:calcium ion binding"/>
    <property type="evidence" value="ECO:0000318"/>
    <property type="project" value="GO_Central"/>
</dbReference>
<dbReference type="KEGG" id="jre:108989713"/>
<dbReference type="InterPro" id="IPR050230">
    <property type="entry name" value="CALM/Myosin/TropC-like"/>
</dbReference>
<dbReference type="PANTHER" id="PTHR23048">
    <property type="entry name" value="MYOSIN LIGHT CHAIN 1, 3"/>
    <property type="match status" value="1"/>
</dbReference>
<keyword evidence="2" id="KW-0479">Metal-binding</keyword>
<name>A0A2I4EHW1_JUGRE</name>
<dbReference type="GO" id="GO:0005737">
    <property type="term" value="C:cytoplasm"/>
    <property type="evidence" value="ECO:0000318"/>
    <property type="project" value="GO_Central"/>
</dbReference>
<dbReference type="SUPFAM" id="SSF47473">
    <property type="entry name" value="EF-hand"/>
    <property type="match status" value="1"/>
</dbReference>
<dbReference type="Gramene" id="Jr14_14830_p1">
    <property type="protein sequence ID" value="cds.Jr14_14830_p1"/>
    <property type="gene ID" value="Jr14_14830"/>
</dbReference>
<keyword evidence="5" id="KW-1185">Reference proteome</keyword>
<dbReference type="AlphaFoldDB" id="A0A2I4EHW1"/>
<comment type="similarity">
    <text evidence="1">Belongs to the calmodulin family.</text>
</comment>
<evidence type="ECO:0000256" key="1">
    <source>
        <dbReference type="ARBA" id="ARBA00009763"/>
    </source>
</evidence>
<keyword evidence="4" id="KW-0106">Calcium</keyword>
<gene>
    <name evidence="6" type="primary">LOC108989713</name>
</gene>
<evidence type="ECO:0000313" key="6">
    <source>
        <dbReference type="RefSeq" id="XP_018818977.1"/>
    </source>
</evidence>